<name>A0A1N7SXE2_9BURK</name>
<organism evidence="1 2">
    <name type="scientific">Paraburkholderia piptadeniae</name>
    <dbReference type="NCBI Taxonomy" id="1701573"/>
    <lineage>
        <taxon>Bacteria</taxon>
        <taxon>Pseudomonadati</taxon>
        <taxon>Pseudomonadota</taxon>
        <taxon>Betaproteobacteria</taxon>
        <taxon>Burkholderiales</taxon>
        <taxon>Burkholderiaceae</taxon>
        <taxon>Paraburkholderia</taxon>
    </lineage>
</organism>
<protein>
    <submittedName>
        <fullName evidence="1">Uncharacterized protein</fullName>
    </submittedName>
</protein>
<gene>
    <name evidence="1" type="ORF">BN2476_1730006</name>
</gene>
<proteinExistence type="predicted"/>
<accession>A0A1N7SXE2</accession>
<dbReference type="AlphaFoldDB" id="A0A1N7SXE2"/>
<sequence length="165" mass="18529">MAINLEIPLKDATVDSRVDTVVLLQIFQRRWQPPLLGIGAGCAEYPLHWNQLFRDDAGVLDVPITKRDIDLFRGKIGWLVIQKQVDRDIGVGLGEPEKQWSHHLAPKSNRRANSKEATRRTVAEIQHVVDCLNDMGHTLIAVLEEPFALLRQGCCSSRSEKEASA</sequence>
<evidence type="ECO:0000313" key="1">
    <source>
        <dbReference type="EMBL" id="SIT52036.1"/>
    </source>
</evidence>
<dbReference type="EMBL" id="CYGY02000173">
    <property type="protein sequence ID" value="SIT52036.1"/>
    <property type="molecule type" value="Genomic_DNA"/>
</dbReference>
<evidence type="ECO:0000313" key="2">
    <source>
        <dbReference type="Proteomes" id="UP000195569"/>
    </source>
</evidence>
<reference evidence="1" key="1">
    <citation type="submission" date="2016-12" db="EMBL/GenBank/DDBJ databases">
        <authorList>
            <person name="Moulin L."/>
        </authorList>
    </citation>
    <scope>NUCLEOTIDE SEQUENCE [LARGE SCALE GENOMIC DNA]</scope>
    <source>
        <strain evidence="1">STM 7183</strain>
    </source>
</reference>
<comment type="caution">
    <text evidence="1">The sequence shown here is derived from an EMBL/GenBank/DDBJ whole genome shotgun (WGS) entry which is preliminary data.</text>
</comment>
<dbReference type="Proteomes" id="UP000195569">
    <property type="component" value="Unassembled WGS sequence"/>
</dbReference>
<keyword evidence="2" id="KW-1185">Reference proteome</keyword>